<dbReference type="PANTHER" id="PTHR45735:SF2">
    <property type="entry name" value="CLEAVAGE STIMULATION FACTOR SUBUNIT 2"/>
    <property type="match status" value="1"/>
</dbReference>
<dbReference type="SUPFAM" id="SSF54928">
    <property type="entry name" value="RNA-binding domain, RBD"/>
    <property type="match status" value="1"/>
</dbReference>
<name>A0A3P7WNZ6_HELPZ</name>
<dbReference type="OrthoDB" id="272703at2759"/>
<evidence type="ECO:0000313" key="3">
    <source>
        <dbReference type="EMBL" id="VDO19192.1"/>
    </source>
</evidence>
<gene>
    <name evidence="3" type="ORF">HPBE_LOCUS810</name>
</gene>
<dbReference type="PROSITE" id="PS50102">
    <property type="entry name" value="RRM"/>
    <property type="match status" value="1"/>
</dbReference>
<dbReference type="EMBL" id="UZAH01000698">
    <property type="protein sequence ID" value="VDO19192.1"/>
    <property type="molecule type" value="Genomic_DNA"/>
</dbReference>
<dbReference type="InterPro" id="IPR012677">
    <property type="entry name" value="Nucleotide-bd_a/b_plait_sf"/>
</dbReference>
<dbReference type="Gene3D" id="3.30.70.330">
    <property type="match status" value="1"/>
</dbReference>
<feature type="domain" description="RRM" evidence="2">
    <location>
        <begin position="1"/>
        <end position="47"/>
    </location>
</feature>
<dbReference type="GO" id="GO:0005847">
    <property type="term" value="C:mRNA cleavage and polyadenylation specificity factor complex"/>
    <property type="evidence" value="ECO:0007669"/>
    <property type="project" value="TreeGrafter"/>
</dbReference>
<sequence length="69" mass="7609">MYDRETGRPKGFGFCELFDEAGARNAVSTLNGTDFNGGSLRMCLLADLEDNCSNTVCVLIKVSFIYLFT</sequence>
<dbReference type="PANTHER" id="PTHR45735">
    <property type="entry name" value="CLEAVAGE STIMULATION FACTOR SUBUNIT 2"/>
    <property type="match status" value="1"/>
</dbReference>
<keyword evidence="1" id="KW-0694">RNA-binding</keyword>
<organism evidence="3">
    <name type="scientific">Heligmosomoides polygyrus</name>
    <name type="common">Parasitic roundworm</name>
    <dbReference type="NCBI Taxonomy" id="6339"/>
    <lineage>
        <taxon>Eukaryota</taxon>
        <taxon>Metazoa</taxon>
        <taxon>Ecdysozoa</taxon>
        <taxon>Nematoda</taxon>
        <taxon>Chromadorea</taxon>
        <taxon>Rhabditida</taxon>
        <taxon>Rhabditina</taxon>
        <taxon>Rhabditomorpha</taxon>
        <taxon>Strongyloidea</taxon>
        <taxon>Heligmosomidae</taxon>
        <taxon>Heligmosomoides</taxon>
    </lineage>
</organism>
<dbReference type="InterPro" id="IPR000504">
    <property type="entry name" value="RRM_dom"/>
</dbReference>
<evidence type="ECO:0000256" key="1">
    <source>
        <dbReference type="PROSITE-ProRule" id="PRU00176"/>
    </source>
</evidence>
<dbReference type="AlphaFoldDB" id="A0A3P7WNZ6"/>
<dbReference type="Pfam" id="PF00076">
    <property type="entry name" value="RRM_1"/>
    <property type="match status" value="1"/>
</dbReference>
<reference evidence="3" key="1">
    <citation type="submission" date="2018-11" db="EMBL/GenBank/DDBJ databases">
        <authorList>
            <consortium name="Pathogen Informatics"/>
        </authorList>
    </citation>
    <scope>NUCLEOTIDE SEQUENCE [LARGE SCALE GENOMIC DNA]</scope>
</reference>
<proteinExistence type="predicted"/>
<dbReference type="InterPro" id="IPR035979">
    <property type="entry name" value="RBD_domain_sf"/>
</dbReference>
<protein>
    <recommendedName>
        <fullName evidence="2">RRM domain-containing protein</fullName>
    </recommendedName>
</protein>
<accession>A0A3P7WNZ6</accession>
<evidence type="ECO:0000259" key="2">
    <source>
        <dbReference type="PROSITE" id="PS50102"/>
    </source>
</evidence>
<dbReference type="GO" id="GO:0003729">
    <property type="term" value="F:mRNA binding"/>
    <property type="evidence" value="ECO:0007669"/>
    <property type="project" value="TreeGrafter"/>
</dbReference>